<evidence type="ECO:0000256" key="4">
    <source>
        <dbReference type="ARBA" id="ARBA00023235"/>
    </source>
</evidence>
<dbReference type="SUPFAM" id="SSF50891">
    <property type="entry name" value="Cyclophilin-like"/>
    <property type="match status" value="1"/>
</dbReference>
<dbReference type="AlphaFoldDB" id="A0AA88YE14"/>
<comment type="similarity">
    <text evidence="6">Belongs to the cyclophilin-type PPIase family.</text>
</comment>
<evidence type="ECO:0000313" key="9">
    <source>
        <dbReference type="Proteomes" id="UP001186944"/>
    </source>
</evidence>
<gene>
    <name evidence="8" type="ORF">FSP39_011099</name>
</gene>
<dbReference type="Gene3D" id="2.40.100.10">
    <property type="entry name" value="Cyclophilin-like"/>
    <property type="match status" value="1"/>
</dbReference>
<dbReference type="EMBL" id="VSWD01000007">
    <property type="protein sequence ID" value="KAK3097578.1"/>
    <property type="molecule type" value="Genomic_DNA"/>
</dbReference>
<evidence type="ECO:0000256" key="5">
    <source>
        <dbReference type="ARBA" id="ARBA00056644"/>
    </source>
</evidence>
<dbReference type="PROSITE" id="PS50072">
    <property type="entry name" value="CSA_PPIASE_2"/>
    <property type="match status" value="1"/>
</dbReference>
<dbReference type="GO" id="GO:0016018">
    <property type="term" value="F:cyclosporin A binding"/>
    <property type="evidence" value="ECO:0007669"/>
    <property type="project" value="TreeGrafter"/>
</dbReference>
<feature type="domain" description="PPIase cyclophilin-type" evidence="7">
    <location>
        <begin position="58"/>
        <end position="210"/>
    </location>
</feature>
<evidence type="ECO:0000256" key="1">
    <source>
        <dbReference type="ARBA" id="ARBA00000971"/>
    </source>
</evidence>
<organism evidence="8 9">
    <name type="scientific">Pinctada imbricata</name>
    <name type="common">Atlantic pearl-oyster</name>
    <name type="synonym">Pinctada martensii</name>
    <dbReference type="NCBI Taxonomy" id="66713"/>
    <lineage>
        <taxon>Eukaryota</taxon>
        <taxon>Metazoa</taxon>
        <taxon>Spiralia</taxon>
        <taxon>Lophotrochozoa</taxon>
        <taxon>Mollusca</taxon>
        <taxon>Bivalvia</taxon>
        <taxon>Autobranchia</taxon>
        <taxon>Pteriomorphia</taxon>
        <taxon>Pterioida</taxon>
        <taxon>Pterioidea</taxon>
        <taxon>Pteriidae</taxon>
        <taxon>Pinctada</taxon>
    </lineage>
</organism>
<dbReference type="PRINTS" id="PR00153">
    <property type="entry name" value="CSAPPISMRASE"/>
</dbReference>
<proteinExistence type="inferred from homology"/>
<reference evidence="8" key="1">
    <citation type="submission" date="2019-08" db="EMBL/GenBank/DDBJ databases">
        <title>The improved chromosome-level genome for the pearl oyster Pinctada fucata martensii using PacBio sequencing and Hi-C.</title>
        <authorList>
            <person name="Zheng Z."/>
        </authorList>
    </citation>
    <scope>NUCLEOTIDE SEQUENCE</scope>
    <source>
        <strain evidence="8">ZZ-2019</strain>
        <tissue evidence="8">Adductor muscle</tissue>
    </source>
</reference>
<evidence type="ECO:0000259" key="7">
    <source>
        <dbReference type="PROSITE" id="PS50072"/>
    </source>
</evidence>
<dbReference type="InterPro" id="IPR029000">
    <property type="entry name" value="Cyclophilin-like_dom_sf"/>
</dbReference>
<keyword evidence="9" id="KW-1185">Reference proteome</keyword>
<dbReference type="Pfam" id="PF00160">
    <property type="entry name" value="Pro_isomerase"/>
    <property type="match status" value="1"/>
</dbReference>
<dbReference type="GO" id="GO:0003755">
    <property type="term" value="F:peptidyl-prolyl cis-trans isomerase activity"/>
    <property type="evidence" value="ECO:0007669"/>
    <property type="project" value="UniProtKB-UniRule"/>
</dbReference>
<evidence type="ECO:0000256" key="6">
    <source>
        <dbReference type="RuleBase" id="RU363019"/>
    </source>
</evidence>
<keyword evidence="3 6" id="KW-0697">Rotamase</keyword>
<sequence length="231" mass="25479">MRVRPGAQEEPSMAALLTFITLAVISVTYAHKNFTITEEVWFDVEIKDHDGVGEDYRGRFVVGLFGDVCPMTALNFVSLAKGYKRGKGKTLSYKKSPIHRIVQDFIIQMGDITNGDGTGGTSIFGSNFVDENFELSHQAAGYIAMANHGKDTNGSQFFVLLNKARWLDGKHVVFGKIIKGMDVIRTIADVPADKNTALPKRTIKIIDCGVVGIDKKYELTEKEALSDDDIN</sequence>
<protein>
    <recommendedName>
        <fullName evidence="6">Peptidyl-prolyl cis-trans isomerase</fullName>
        <shortName evidence="6">PPIase</shortName>
        <ecNumber evidence="6">5.2.1.8</ecNumber>
    </recommendedName>
</protein>
<evidence type="ECO:0000256" key="2">
    <source>
        <dbReference type="ARBA" id="ARBA00022729"/>
    </source>
</evidence>
<comment type="function">
    <text evidence="5">PPIases accelerate the folding of proteins. It catalyzes the cis-trans isomerization of proline imidic peptide bonds in oligopeptides. Acts on the folding of rhodopsin RH1 and RH2 (but not RH3) and is required for visual transduction.</text>
</comment>
<name>A0AA88YE14_PINIB</name>
<dbReference type="Proteomes" id="UP001186944">
    <property type="component" value="Unassembled WGS sequence"/>
</dbReference>
<evidence type="ECO:0000313" key="8">
    <source>
        <dbReference type="EMBL" id="KAK3097578.1"/>
    </source>
</evidence>
<dbReference type="EC" id="5.2.1.8" evidence="6"/>
<comment type="catalytic activity">
    <reaction evidence="1 6">
        <text>[protein]-peptidylproline (omega=180) = [protein]-peptidylproline (omega=0)</text>
        <dbReference type="Rhea" id="RHEA:16237"/>
        <dbReference type="Rhea" id="RHEA-COMP:10747"/>
        <dbReference type="Rhea" id="RHEA-COMP:10748"/>
        <dbReference type="ChEBI" id="CHEBI:83833"/>
        <dbReference type="ChEBI" id="CHEBI:83834"/>
        <dbReference type="EC" id="5.2.1.8"/>
    </reaction>
</comment>
<keyword evidence="4 6" id="KW-0413">Isomerase</keyword>
<comment type="caution">
    <text evidence="8">The sequence shown here is derived from an EMBL/GenBank/DDBJ whole genome shotgun (WGS) entry which is preliminary data.</text>
</comment>
<dbReference type="GO" id="GO:0005737">
    <property type="term" value="C:cytoplasm"/>
    <property type="evidence" value="ECO:0007669"/>
    <property type="project" value="TreeGrafter"/>
</dbReference>
<dbReference type="InterPro" id="IPR002130">
    <property type="entry name" value="Cyclophilin-type_PPIase_dom"/>
</dbReference>
<dbReference type="PANTHER" id="PTHR11071">
    <property type="entry name" value="PEPTIDYL-PROLYL CIS-TRANS ISOMERASE"/>
    <property type="match status" value="1"/>
</dbReference>
<dbReference type="GO" id="GO:0006457">
    <property type="term" value="P:protein folding"/>
    <property type="evidence" value="ECO:0007669"/>
    <property type="project" value="TreeGrafter"/>
</dbReference>
<dbReference type="FunFam" id="2.40.100.10:FF:000019">
    <property type="entry name" value="Peptidyl-prolyl cis-trans isomerase"/>
    <property type="match status" value="1"/>
</dbReference>
<accession>A0AA88YE14</accession>
<keyword evidence="2" id="KW-0732">Signal</keyword>
<evidence type="ECO:0000256" key="3">
    <source>
        <dbReference type="ARBA" id="ARBA00023110"/>
    </source>
</evidence>
<dbReference type="PANTHER" id="PTHR11071:SF547">
    <property type="entry name" value="PEPTIDYL-PROLYL CIS-TRANS ISOMERASE"/>
    <property type="match status" value="1"/>
</dbReference>